<evidence type="ECO:0008006" key="3">
    <source>
        <dbReference type="Google" id="ProtNLM"/>
    </source>
</evidence>
<proteinExistence type="predicted"/>
<reference evidence="1" key="1">
    <citation type="submission" date="2022-06" db="EMBL/GenBank/DDBJ databases">
        <title>Vallitalea longa sp. nov., an anaerobic bacterium isolated from marine sediment.</title>
        <authorList>
            <person name="Hirano S."/>
            <person name="Terahara T."/>
            <person name="Mori K."/>
            <person name="Hamada M."/>
            <person name="Matsumoto R."/>
            <person name="Kobayashi T."/>
        </authorList>
    </citation>
    <scope>NUCLEOTIDE SEQUENCE</scope>
    <source>
        <strain evidence="1">SH18-1</strain>
    </source>
</reference>
<evidence type="ECO:0000313" key="1">
    <source>
        <dbReference type="EMBL" id="GKX32045.1"/>
    </source>
</evidence>
<dbReference type="Proteomes" id="UP001144256">
    <property type="component" value="Unassembled WGS sequence"/>
</dbReference>
<sequence>MRMLKYLLSELLLYIIIITGCSSSMQTSLTDNEINTNNESIENNMTDKKSIINNDASSKEIIQSRSNSVNTYAEKNNATSDTLTCSENLDQKQEKDLVNKTCSNKEEIWESPINSYESIMVISNKTDKDFDFKYYEWGYDEQQYSQYGFNGKAIFISENIAEFNITDNSCVDIYSSVKGKINFNDNHSIITYSYESYEKQHTITLNKNDNTNILNKMPFYTRELMLNGNRINHFLFYEPNSSFGEPNESKIIPYIGDETYTENIYDGYSISFVNPDNIIKHITIDKPDICIIRDIKIGDSLNEVIDKFPNEQKEIIVHFDTPVKPLYGNISHGSNYGMIEYVDETPKKIIYSFGGDYLVFHLDEKLEIILIEYYY</sequence>
<dbReference type="RefSeq" id="WP_281819436.1">
    <property type="nucleotide sequence ID" value="NZ_BRLB01000025.1"/>
</dbReference>
<gene>
    <name evidence="1" type="ORF">SH1V18_45250</name>
</gene>
<dbReference type="AlphaFoldDB" id="A0A9W5YGG1"/>
<dbReference type="EMBL" id="BRLB01000025">
    <property type="protein sequence ID" value="GKX32045.1"/>
    <property type="molecule type" value="Genomic_DNA"/>
</dbReference>
<organism evidence="1 2">
    <name type="scientific">Vallitalea longa</name>
    <dbReference type="NCBI Taxonomy" id="2936439"/>
    <lineage>
        <taxon>Bacteria</taxon>
        <taxon>Bacillati</taxon>
        <taxon>Bacillota</taxon>
        <taxon>Clostridia</taxon>
        <taxon>Lachnospirales</taxon>
        <taxon>Vallitaleaceae</taxon>
        <taxon>Vallitalea</taxon>
    </lineage>
</organism>
<comment type="caution">
    <text evidence="1">The sequence shown here is derived from an EMBL/GenBank/DDBJ whole genome shotgun (WGS) entry which is preliminary data.</text>
</comment>
<name>A0A9W5YGG1_9FIRM</name>
<keyword evidence="2" id="KW-1185">Reference proteome</keyword>
<evidence type="ECO:0000313" key="2">
    <source>
        <dbReference type="Proteomes" id="UP001144256"/>
    </source>
</evidence>
<protein>
    <recommendedName>
        <fullName evidence="3">Lipoprotein</fullName>
    </recommendedName>
</protein>
<dbReference type="PROSITE" id="PS51257">
    <property type="entry name" value="PROKAR_LIPOPROTEIN"/>
    <property type="match status" value="1"/>
</dbReference>
<accession>A0A9W5YGG1</accession>